<keyword evidence="5" id="KW-1185">Reference proteome</keyword>
<keyword evidence="1" id="KW-0472">Membrane</keyword>
<evidence type="ECO:0000256" key="1">
    <source>
        <dbReference type="SAM" id="Phobius"/>
    </source>
</evidence>
<gene>
    <name evidence="2" type="ORF">F9Y85_14870</name>
    <name evidence="3" type="ORF">R5H13_04280</name>
</gene>
<dbReference type="EMBL" id="WEIA01000009">
    <property type="protein sequence ID" value="NLR22561.1"/>
    <property type="molecule type" value="Genomic_DNA"/>
</dbReference>
<dbReference type="EMBL" id="CP137578">
    <property type="protein sequence ID" value="WOX29487.1"/>
    <property type="molecule type" value="Genomic_DNA"/>
</dbReference>
<evidence type="ECO:0000313" key="2">
    <source>
        <dbReference type="EMBL" id="NLR22561.1"/>
    </source>
</evidence>
<keyword evidence="1" id="KW-0812">Transmembrane</keyword>
<keyword evidence="1" id="KW-1133">Transmembrane helix</keyword>
<dbReference type="RefSeq" id="WP_039491984.1">
    <property type="nucleotide sequence ID" value="NZ_CBCSDF010000014.1"/>
</dbReference>
<accession>A0A8I2H9F3</accession>
<evidence type="ECO:0008006" key="6">
    <source>
        <dbReference type="Google" id="ProtNLM"/>
    </source>
</evidence>
<feature type="transmembrane region" description="Helical" evidence="1">
    <location>
        <begin position="16"/>
        <end position="36"/>
    </location>
</feature>
<proteinExistence type="predicted"/>
<reference evidence="2" key="1">
    <citation type="submission" date="2019-10" db="EMBL/GenBank/DDBJ databases">
        <authorList>
            <person name="Paulsen S."/>
        </authorList>
    </citation>
    <scope>NUCLEOTIDE SEQUENCE</scope>
    <source>
        <strain evidence="2">LMG 19692</strain>
    </source>
</reference>
<evidence type="ECO:0000313" key="5">
    <source>
        <dbReference type="Proteomes" id="UP001304419"/>
    </source>
</evidence>
<sequence>MKSPFSTGFSVGFQTWGWWVFPLLCVLPVVALWGNIPDNIRNGNANQLIISTLVYVLPICWAYFTSLKARQRYGLEHRLLKNVADKANQQRRSIITKDGKQVLDVTKSQRDPDYYLGGEGGGSGNETVASLMVQQLVKNAEEMRRDSDLTSQVFIRSLVPFKTAVQIPQQVALRIGILFTFIGLLIGLEPVANMFQGMGDQRHAIGELISGLTVAFGTSIAGLGAALMIQILVTMVDNAYGKTSRQLESAWMDLGHVLSFTRLEGDLPANVERLSDEIDQHRETVHVHTSNLIREVENLLKEGQEQRQIVADTYQTLEKNQQAIDTLGQAHQAHLKELRTLKDDIKSYESRWNSTLSHALAQADELGRERNEALMNQVSVSINNLSKGLEQGLATINESLSNPTPASDAKLESVLGTLNSLVEHFKQNTPNNSLENNLQQLITELKEQTNRGVNTATDSHQHSDDLARVLNSLNDKLDAWPSQSPEVKPQGRHVLGYLSASLLGGVFACIALLLGMGLIGEPAQQAISQVSSFLTVSESED</sequence>
<evidence type="ECO:0000313" key="3">
    <source>
        <dbReference type="EMBL" id="WOX29487.1"/>
    </source>
</evidence>
<feature type="transmembrane region" description="Helical" evidence="1">
    <location>
        <begin position="171"/>
        <end position="188"/>
    </location>
</feature>
<feature type="transmembrane region" description="Helical" evidence="1">
    <location>
        <begin position="208"/>
        <end position="236"/>
    </location>
</feature>
<dbReference type="AlphaFoldDB" id="A0A8I2H9F3"/>
<organism evidence="2 4">
    <name type="scientific">Pseudoalteromonas maricaloris</name>
    <dbReference type="NCBI Taxonomy" id="184924"/>
    <lineage>
        <taxon>Bacteria</taxon>
        <taxon>Pseudomonadati</taxon>
        <taxon>Pseudomonadota</taxon>
        <taxon>Gammaproteobacteria</taxon>
        <taxon>Alteromonadales</taxon>
        <taxon>Pseudoalteromonadaceae</taxon>
        <taxon>Pseudoalteromonas</taxon>
    </lineage>
</organism>
<dbReference type="Proteomes" id="UP000646877">
    <property type="component" value="Unassembled WGS sequence"/>
</dbReference>
<evidence type="ECO:0000313" key="4">
    <source>
        <dbReference type="Proteomes" id="UP000646877"/>
    </source>
</evidence>
<feature type="transmembrane region" description="Helical" evidence="1">
    <location>
        <begin position="494"/>
        <end position="519"/>
    </location>
</feature>
<dbReference type="Proteomes" id="UP001304419">
    <property type="component" value="Chromosome 1"/>
</dbReference>
<reference evidence="3 5" key="2">
    <citation type="submission" date="2023-10" db="EMBL/GenBank/DDBJ databases">
        <title>To unveil natural product biosynthetic capacity in Pseudoalteromonas.</title>
        <authorList>
            <person name="Wang J."/>
        </authorList>
    </citation>
    <scope>NUCLEOTIDE SEQUENCE [LARGE SCALE GENOMIC DNA]</scope>
    <source>
        <strain evidence="3 5">DSM 15914</strain>
    </source>
</reference>
<name>A0A8I2H9F3_9GAMM</name>
<protein>
    <recommendedName>
        <fullName evidence="6">MotA/TolQ/ExbB proton channel domain-containing protein</fullName>
    </recommendedName>
</protein>